<dbReference type="CDD" id="cd02209">
    <property type="entry name" value="cupin_XRE_C"/>
    <property type="match status" value="1"/>
</dbReference>
<accession>A0A0C5XD98</accession>
<dbReference type="EMBL" id="CP009896">
    <property type="protein sequence ID" value="AJR18804.1"/>
    <property type="molecule type" value="Genomic_DNA"/>
</dbReference>
<dbReference type="InterPro" id="IPR013096">
    <property type="entry name" value="Cupin_2"/>
</dbReference>
<feature type="compositionally biased region" description="Basic and acidic residues" evidence="1">
    <location>
        <begin position="86"/>
        <end position="102"/>
    </location>
</feature>
<proteinExistence type="predicted"/>
<dbReference type="GO" id="GO:0003700">
    <property type="term" value="F:DNA-binding transcription factor activity"/>
    <property type="evidence" value="ECO:0007669"/>
    <property type="project" value="TreeGrafter"/>
</dbReference>
<dbReference type="STRING" id="2045.KR76_25465"/>
<dbReference type="GO" id="GO:0005829">
    <property type="term" value="C:cytosol"/>
    <property type="evidence" value="ECO:0007669"/>
    <property type="project" value="TreeGrafter"/>
</dbReference>
<dbReference type="GeneID" id="96612099"/>
<keyword evidence="3" id="KW-1185">Reference proteome</keyword>
<dbReference type="SUPFAM" id="SSF47413">
    <property type="entry name" value="lambda repressor-like DNA-binding domains"/>
    <property type="match status" value="1"/>
</dbReference>
<evidence type="ECO:0000313" key="3">
    <source>
        <dbReference type="Proteomes" id="UP000030300"/>
    </source>
</evidence>
<dbReference type="PANTHER" id="PTHR46797">
    <property type="entry name" value="HTH-TYPE TRANSCRIPTIONAL REGULATOR"/>
    <property type="match status" value="1"/>
</dbReference>
<evidence type="ECO:0000256" key="1">
    <source>
        <dbReference type="SAM" id="MobiDB-lite"/>
    </source>
</evidence>
<dbReference type="RefSeq" id="WP_052139112.1">
    <property type="nucleotide sequence ID" value="NZ_BJMC01000023.1"/>
</dbReference>
<dbReference type="InterPro" id="IPR011051">
    <property type="entry name" value="RmlC_Cupin_sf"/>
</dbReference>
<gene>
    <name evidence="2" type="ORF">KR76_25465</name>
</gene>
<sequence length="253" mass="27955">MTAAHGDPDLPSADQLGSRVRAARTARGMSLRDLARRVGVSPSFVSQLENNKVNASVGTLYKLVNALEVSLDELMSPTPDATAEPEPGRVERAPRPSVHDLDALPPMAWDPEEPVWPRVQRNVQRGASRAQIRFPGVTWERLTREADPFVDFLHVTYDPGSASCPEDDMMRHGGREYGFVLEGRLDVQVGFDTHTLEPGDSITFDAMTPHRLSNPHDGVCRAIWFVVARRNDDRSAALDDPSPHVTHLPALQD</sequence>
<dbReference type="InterPro" id="IPR014710">
    <property type="entry name" value="RmlC-like_jellyroll"/>
</dbReference>
<dbReference type="PROSITE" id="PS50943">
    <property type="entry name" value="HTH_CROC1"/>
    <property type="match status" value="1"/>
</dbReference>
<dbReference type="CDD" id="cd00093">
    <property type="entry name" value="HTH_XRE"/>
    <property type="match status" value="1"/>
</dbReference>
<dbReference type="SUPFAM" id="SSF51182">
    <property type="entry name" value="RmlC-like cupins"/>
    <property type="match status" value="1"/>
</dbReference>
<reference evidence="2 3" key="1">
    <citation type="journal article" date="2015" name="Genome Announc.">
        <title>Complete Genome Sequence of Steroid-Transforming Nocardioides simplex VKM Ac-2033D.</title>
        <authorList>
            <person name="Shtratnikova V.Y."/>
            <person name="Schelkunov M.I."/>
            <person name="Pekov Y.A."/>
            <person name="Fokina V.V."/>
            <person name="Logacheva M.D."/>
            <person name="Sokolov S.L."/>
            <person name="Bragin E.Y."/>
            <person name="Ashapkin V.V."/>
            <person name="Donova M.V."/>
        </authorList>
    </citation>
    <scope>NUCLEOTIDE SEQUENCE [LARGE SCALE GENOMIC DNA]</scope>
    <source>
        <strain evidence="2 3">VKM Ac-2033D</strain>
    </source>
</reference>
<dbReference type="InterPro" id="IPR001387">
    <property type="entry name" value="Cro/C1-type_HTH"/>
</dbReference>
<dbReference type="InterPro" id="IPR010982">
    <property type="entry name" value="Lambda_DNA-bd_dom_sf"/>
</dbReference>
<name>A0A0C5XD98_NOCSI</name>
<dbReference type="InterPro" id="IPR050807">
    <property type="entry name" value="TransReg_Diox_bact_type"/>
</dbReference>
<dbReference type="PANTHER" id="PTHR46797:SF1">
    <property type="entry name" value="METHYLPHOSPHONATE SYNTHASE"/>
    <property type="match status" value="1"/>
</dbReference>
<feature type="region of interest" description="Disordered" evidence="1">
    <location>
        <begin position="1"/>
        <end position="24"/>
    </location>
</feature>
<dbReference type="HOGENOM" id="CLU_085376_1_0_11"/>
<protein>
    <submittedName>
        <fullName evidence="2">Transcriptional regulator, Cro/CI family</fullName>
    </submittedName>
</protein>
<dbReference type="Pfam" id="PF07883">
    <property type="entry name" value="Cupin_2"/>
    <property type="match status" value="1"/>
</dbReference>
<dbReference type="Proteomes" id="UP000030300">
    <property type="component" value="Chromosome"/>
</dbReference>
<dbReference type="GO" id="GO:0003677">
    <property type="term" value="F:DNA binding"/>
    <property type="evidence" value="ECO:0007669"/>
    <property type="project" value="InterPro"/>
</dbReference>
<dbReference type="OrthoDB" id="5114244at2"/>
<evidence type="ECO:0000313" key="2">
    <source>
        <dbReference type="EMBL" id="AJR18804.1"/>
    </source>
</evidence>
<dbReference type="Pfam" id="PF01381">
    <property type="entry name" value="HTH_3"/>
    <property type="match status" value="1"/>
</dbReference>
<organism evidence="2 3">
    <name type="scientific">Nocardioides simplex</name>
    <name type="common">Arthrobacter simplex</name>
    <dbReference type="NCBI Taxonomy" id="2045"/>
    <lineage>
        <taxon>Bacteria</taxon>
        <taxon>Bacillati</taxon>
        <taxon>Actinomycetota</taxon>
        <taxon>Actinomycetes</taxon>
        <taxon>Propionibacteriales</taxon>
        <taxon>Nocardioidaceae</taxon>
        <taxon>Pimelobacter</taxon>
    </lineage>
</organism>
<dbReference type="SMART" id="SM00530">
    <property type="entry name" value="HTH_XRE"/>
    <property type="match status" value="1"/>
</dbReference>
<dbReference type="Gene3D" id="1.10.260.40">
    <property type="entry name" value="lambda repressor-like DNA-binding domains"/>
    <property type="match status" value="1"/>
</dbReference>
<dbReference type="AlphaFoldDB" id="A0A0C5XD98"/>
<dbReference type="KEGG" id="psim:KR76_25465"/>
<dbReference type="Gene3D" id="2.60.120.10">
    <property type="entry name" value="Jelly Rolls"/>
    <property type="match status" value="1"/>
</dbReference>
<feature type="region of interest" description="Disordered" evidence="1">
    <location>
        <begin position="76"/>
        <end position="106"/>
    </location>
</feature>